<evidence type="ECO:0008006" key="3">
    <source>
        <dbReference type="Google" id="ProtNLM"/>
    </source>
</evidence>
<dbReference type="GO" id="GO:0007030">
    <property type="term" value="P:Golgi organization"/>
    <property type="evidence" value="ECO:0007669"/>
    <property type="project" value="TreeGrafter"/>
</dbReference>
<gene>
    <name evidence="1" type="ORF">AFUS01_LOCUS33148</name>
</gene>
<keyword evidence="2" id="KW-1185">Reference proteome</keyword>
<sequence>MCILFVSVNAKAKKDEYKLVLASNRDEFYNRSSLPAHRWEDQPHILGGMDMEPGREGGTWLGMNVQSGKIGVLLNITSKTMSADKRGRGSIVINFLNTSEDSLSYSNSLLQGADQYNPFNMVSISNIESDPNVTYFTNNAPQEAPKNLSTIGTYGFGNSVYEKPYLKVKNGRNDLEKLMQEFPTSDQESKLITGLLEILKSTERHYADPQLKIQAGSFPDEFMKGLSSRYVHIPSAKYGTRTHTIILVTGDNQGSFHEWTMEEPITNSNQPNWKYSKFNISLNSHAKI</sequence>
<dbReference type="InterPro" id="IPR008551">
    <property type="entry name" value="TANGO2"/>
</dbReference>
<dbReference type="Proteomes" id="UP000708208">
    <property type="component" value="Unassembled WGS sequence"/>
</dbReference>
<dbReference type="EMBL" id="CAJVCH010527790">
    <property type="protein sequence ID" value="CAG7822906.1"/>
    <property type="molecule type" value="Genomic_DNA"/>
</dbReference>
<accession>A0A8J2KY37</accession>
<dbReference type="GO" id="GO:0009306">
    <property type="term" value="P:protein secretion"/>
    <property type="evidence" value="ECO:0007669"/>
    <property type="project" value="TreeGrafter"/>
</dbReference>
<dbReference type="OrthoDB" id="191601at2759"/>
<protein>
    <recommendedName>
        <fullName evidence="3">Transport and Golgi organization protein 2</fullName>
    </recommendedName>
</protein>
<dbReference type="GO" id="GO:0005794">
    <property type="term" value="C:Golgi apparatus"/>
    <property type="evidence" value="ECO:0007669"/>
    <property type="project" value="TreeGrafter"/>
</dbReference>
<reference evidence="1" key="1">
    <citation type="submission" date="2021-06" db="EMBL/GenBank/DDBJ databases">
        <authorList>
            <person name="Hodson N. C."/>
            <person name="Mongue J. A."/>
            <person name="Jaron S. K."/>
        </authorList>
    </citation>
    <scope>NUCLEOTIDE SEQUENCE</scope>
</reference>
<name>A0A8J2KY37_9HEXA</name>
<dbReference type="PANTHER" id="PTHR17985">
    <property type="entry name" value="SER/THR-RICH PROTEIN T10 IN DGCR REGION"/>
    <property type="match status" value="1"/>
</dbReference>
<organism evidence="1 2">
    <name type="scientific">Allacma fusca</name>
    <dbReference type="NCBI Taxonomy" id="39272"/>
    <lineage>
        <taxon>Eukaryota</taxon>
        <taxon>Metazoa</taxon>
        <taxon>Ecdysozoa</taxon>
        <taxon>Arthropoda</taxon>
        <taxon>Hexapoda</taxon>
        <taxon>Collembola</taxon>
        <taxon>Symphypleona</taxon>
        <taxon>Sminthuridae</taxon>
        <taxon>Allacma</taxon>
    </lineage>
</organism>
<evidence type="ECO:0000313" key="2">
    <source>
        <dbReference type="Proteomes" id="UP000708208"/>
    </source>
</evidence>
<proteinExistence type="predicted"/>
<dbReference type="Pfam" id="PF05742">
    <property type="entry name" value="TANGO2"/>
    <property type="match status" value="1"/>
</dbReference>
<dbReference type="AlphaFoldDB" id="A0A8J2KY37"/>
<comment type="caution">
    <text evidence="1">The sequence shown here is derived from an EMBL/GenBank/DDBJ whole genome shotgun (WGS) entry which is preliminary data.</text>
</comment>
<dbReference type="PANTHER" id="PTHR17985:SF8">
    <property type="entry name" value="TRANSPORT AND GOLGI ORGANIZATION PROTEIN 2 HOMOLOG"/>
    <property type="match status" value="1"/>
</dbReference>
<evidence type="ECO:0000313" key="1">
    <source>
        <dbReference type="EMBL" id="CAG7822906.1"/>
    </source>
</evidence>